<dbReference type="InterPro" id="IPR014743">
    <property type="entry name" value="Cl-channel_core"/>
</dbReference>
<evidence type="ECO:0000256" key="4">
    <source>
        <dbReference type="ARBA" id="ARBA00022989"/>
    </source>
</evidence>
<dbReference type="Pfam" id="PF00654">
    <property type="entry name" value="Voltage_CLC"/>
    <property type="match status" value="1"/>
</dbReference>
<feature type="region of interest" description="Disordered" evidence="10">
    <location>
        <begin position="1"/>
        <end position="62"/>
    </location>
</feature>
<evidence type="ECO:0000256" key="9">
    <source>
        <dbReference type="ARBA" id="ARBA00023303"/>
    </source>
</evidence>
<evidence type="ECO:0000256" key="2">
    <source>
        <dbReference type="ARBA" id="ARBA00022448"/>
    </source>
</evidence>
<keyword evidence="13" id="KW-1185">Reference proteome</keyword>
<proteinExistence type="predicted"/>
<keyword evidence="3 11" id="KW-0812">Transmembrane</keyword>
<feature type="transmembrane region" description="Helical" evidence="11">
    <location>
        <begin position="121"/>
        <end position="142"/>
    </location>
</feature>
<keyword evidence="5" id="KW-0406">Ion transport</keyword>
<comment type="caution">
    <text evidence="12">The sequence shown here is derived from an EMBL/GenBank/DDBJ whole genome shotgun (WGS) entry which is preliminary data.</text>
</comment>
<dbReference type="PANTHER" id="PTHR43427">
    <property type="entry name" value="CHLORIDE CHANNEL PROTEIN CLC-E"/>
    <property type="match status" value="1"/>
</dbReference>
<reference evidence="12" key="1">
    <citation type="journal article" date="2014" name="Int. J. Syst. Evol. Microbiol.">
        <title>Complete genome sequence of Corynebacterium casei LMG S-19264T (=DSM 44701T), isolated from a smear-ripened cheese.</title>
        <authorList>
            <consortium name="US DOE Joint Genome Institute (JGI-PGF)"/>
            <person name="Walter F."/>
            <person name="Albersmeier A."/>
            <person name="Kalinowski J."/>
            <person name="Ruckert C."/>
        </authorList>
    </citation>
    <scope>NUCLEOTIDE SEQUENCE</scope>
    <source>
        <strain evidence="12">JCM 4125</strain>
    </source>
</reference>
<organism evidence="12 13">
    <name type="scientific">Streptomyces phaeofaciens</name>
    <dbReference type="NCBI Taxonomy" id="68254"/>
    <lineage>
        <taxon>Bacteria</taxon>
        <taxon>Bacillati</taxon>
        <taxon>Actinomycetota</taxon>
        <taxon>Actinomycetes</taxon>
        <taxon>Kitasatosporales</taxon>
        <taxon>Streptomycetaceae</taxon>
        <taxon>Streptomyces</taxon>
    </lineage>
</organism>
<feature type="transmembrane region" description="Helical" evidence="11">
    <location>
        <begin position="249"/>
        <end position="274"/>
    </location>
</feature>
<dbReference type="Proteomes" id="UP000646776">
    <property type="component" value="Unassembled WGS sequence"/>
</dbReference>
<dbReference type="SUPFAM" id="SSF81340">
    <property type="entry name" value="Clc chloride channel"/>
    <property type="match status" value="1"/>
</dbReference>
<keyword evidence="4 11" id="KW-1133">Transmembrane helix</keyword>
<keyword evidence="7" id="KW-0869">Chloride channel</keyword>
<sequence>MGRIASSPYEGRFGGICPFPGRRHREDPIAGTTPQADAGGTPEGKPPRADAGGAPGGQPPEADLLREMLRRPEYRRALVFCGLIGIPVSLVAFWFLVAIHQLEQLIWTDWPKDLGWDRAPWWWGFPLLLVAGAVVGLVVARLPGRGGHIAAAGLHSGGITKEALPGVLVAALVGLPLGAVLGPEAPLIALGGGLALLLGSLVRAPQTPASTGLLAAAGSAAAISALFGNPVVGAVLLMEVAGVGGPQLFAVMLPALLSSGVGDLVFTGFVHWTGLETGSLDIGLPKPPPLDVGDVLWVLVTAPAVAFLVHWIFVGGRFTAGFVTSRTVRNTTLCALGVAGCTALYSVSTGRSPAEAALSGEGTLGELARDPHAWSIGALVAVLVFKSLAYALSLGSLRGGPVFPSLFLGGAAGVLLAPLPGFGLVPAMAAGMAAAVTAALRLPVSGVVLVVLLLGNVETVALVVLAAVVSFVVTQLLPQGPRIPAPPAAG</sequence>
<name>A0A918LV97_9ACTN</name>
<evidence type="ECO:0000256" key="5">
    <source>
        <dbReference type="ARBA" id="ARBA00023065"/>
    </source>
</evidence>
<reference evidence="12" key="2">
    <citation type="submission" date="2020-09" db="EMBL/GenBank/DDBJ databases">
        <authorList>
            <person name="Sun Q."/>
            <person name="Ohkuma M."/>
        </authorList>
    </citation>
    <scope>NUCLEOTIDE SEQUENCE</scope>
    <source>
        <strain evidence="12">JCM 4125</strain>
    </source>
</reference>
<keyword evidence="2" id="KW-0813">Transport</keyword>
<accession>A0A918LV97</accession>
<dbReference type="AlphaFoldDB" id="A0A918LV97"/>
<dbReference type="GO" id="GO:0034707">
    <property type="term" value="C:chloride channel complex"/>
    <property type="evidence" value="ECO:0007669"/>
    <property type="project" value="UniProtKB-KW"/>
</dbReference>
<evidence type="ECO:0000313" key="12">
    <source>
        <dbReference type="EMBL" id="GGT57330.1"/>
    </source>
</evidence>
<evidence type="ECO:0000256" key="11">
    <source>
        <dbReference type="SAM" id="Phobius"/>
    </source>
</evidence>
<keyword evidence="8" id="KW-0868">Chloride</keyword>
<feature type="transmembrane region" description="Helical" evidence="11">
    <location>
        <begin position="406"/>
        <end position="425"/>
    </location>
</feature>
<protein>
    <recommendedName>
        <fullName evidence="14">H+/Cl-antiporter ClcA</fullName>
    </recommendedName>
</protein>
<feature type="transmembrane region" description="Helical" evidence="11">
    <location>
        <begin position="212"/>
        <end position="237"/>
    </location>
</feature>
<dbReference type="EMBL" id="BMSA01000010">
    <property type="protein sequence ID" value="GGT57330.1"/>
    <property type="molecule type" value="Genomic_DNA"/>
</dbReference>
<feature type="transmembrane region" description="Helical" evidence="11">
    <location>
        <begin position="373"/>
        <end position="394"/>
    </location>
</feature>
<dbReference type="InterPro" id="IPR001807">
    <property type="entry name" value="ClC"/>
</dbReference>
<evidence type="ECO:0000256" key="10">
    <source>
        <dbReference type="SAM" id="MobiDB-lite"/>
    </source>
</evidence>
<dbReference type="GO" id="GO:0005254">
    <property type="term" value="F:chloride channel activity"/>
    <property type="evidence" value="ECO:0007669"/>
    <property type="project" value="UniProtKB-KW"/>
</dbReference>
<gene>
    <name evidence="12" type="ORF">GCM10010226_38300</name>
</gene>
<evidence type="ECO:0000256" key="8">
    <source>
        <dbReference type="ARBA" id="ARBA00023214"/>
    </source>
</evidence>
<dbReference type="InterPro" id="IPR050368">
    <property type="entry name" value="ClC-type_chloride_channel"/>
</dbReference>
<feature type="transmembrane region" description="Helical" evidence="11">
    <location>
        <begin position="163"/>
        <end position="181"/>
    </location>
</feature>
<feature type="transmembrane region" description="Helical" evidence="11">
    <location>
        <begin position="460"/>
        <end position="477"/>
    </location>
</feature>
<dbReference type="Gene3D" id="1.10.3080.10">
    <property type="entry name" value="Clc chloride channel"/>
    <property type="match status" value="1"/>
</dbReference>
<feature type="transmembrane region" description="Helical" evidence="11">
    <location>
        <begin position="77"/>
        <end position="101"/>
    </location>
</feature>
<evidence type="ECO:0000256" key="6">
    <source>
        <dbReference type="ARBA" id="ARBA00023136"/>
    </source>
</evidence>
<feature type="transmembrane region" description="Helical" evidence="11">
    <location>
        <begin position="295"/>
        <end position="313"/>
    </location>
</feature>
<feature type="transmembrane region" description="Helical" evidence="11">
    <location>
        <begin position="431"/>
        <end position="453"/>
    </location>
</feature>
<dbReference type="PANTHER" id="PTHR43427:SF6">
    <property type="entry name" value="CHLORIDE CHANNEL PROTEIN CLC-E"/>
    <property type="match status" value="1"/>
</dbReference>
<evidence type="ECO:0000256" key="1">
    <source>
        <dbReference type="ARBA" id="ARBA00004141"/>
    </source>
</evidence>
<evidence type="ECO:0000256" key="3">
    <source>
        <dbReference type="ARBA" id="ARBA00022692"/>
    </source>
</evidence>
<keyword evidence="6 11" id="KW-0472">Membrane</keyword>
<evidence type="ECO:0000313" key="13">
    <source>
        <dbReference type="Proteomes" id="UP000646776"/>
    </source>
</evidence>
<evidence type="ECO:0008006" key="14">
    <source>
        <dbReference type="Google" id="ProtNLM"/>
    </source>
</evidence>
<comment type="subcellular location">
    <subcellularLocation>
        <location evidence="1">Membrane</location>
        <topology evidence="1">Multi-pass membrane protein</topology>
    </subcellularLocation>
</comment>
<keyword evidence="9" id="KW-0407">Ion channel</keyword>
<evidence type="ECO:0000256" key="7">
    <source>
        <dbReference type="ARBA" id="ARBA00023173"/>
    </source>
</evidence>